<dbReference type="GO" id="GO:0003964">
    <property type="term" value="F:RNA-directed DNA polymerase activity"/>
    <property type="evidence" value="ECO:0007669"/>
    <property type="project" value="UniProtKB-KW"/>
</dbReference>
<proteinExistence type="predicted"/>
<organism evidence="2 3">
    <name type="scientific">Brachionus plicatilis</name>
    <name type="common">Marine rotifer</name>
    <name type="synonym">Brachionus muelleri</name>
    <dbReference type="NCBI Taxonomy" id="10195"/>
    <lineage>
        <taxon>Eukaryota</taxon>
        <taxon>Metazoa</taxon>
        <taxon>Spiralia</taxon>
        <taxon>Gnathifera</taxon>
        <taxon>Rotifera</taxon>
        <taxon>Eurotatoria</taxon>
        <taxon>Monogononta</taxon>
        <taxon>Pseudotrocha</taxon>
        <taxon>Ploima</taxon>
        <taxon>Brachionidae</taxon>
        <taxon>Brachionus</taxon>
    </lineage>
</organism>
<evidence type="ECO:0000313" key="2">
    <source>
        <dbReference type="EMBL" id="RNA34954.1"/>
    </source>
</evidence>
<accession>A0A3M7SGF5</accession>
<gene>
    <name evidence="2" type="ORF">BpHYR1_042225</name>
</gene>
<dbReference type="PROSITE" id="PS50878">
    <property type="entry name" value="RT_POL"/>
    <property type="match status" value="1"/>
</dbReference>
<name>A0A3M7SGF5_BRAPC</name>
<dbReference type="Proteomes" id="UP000276133">
    <property type="component" value="Unassembled WGS sequence"/>
</dbReference>
<dbReference type="EMBL" id="REGN01001394">
    <property type="protein sequence ID" value="RNA34954.1"/>
    <property type="molecule type" value="Genomic_DNA"/>
</dbReference>
<dbReference type="InterPro" id="IPR043502">
    <property type="entry name" value="DNA/RNA_pol_sf"/>
</dbReference>
<dbReference type="AlphaFoldDB" id="A0A3M7SGF5"/>
<keyword evidence="2" id="KW-0695">RNA-directed DNA polymerase</keyword>
<dbReference type="InterPro" id="IPR000477">
    <property type="entry name" value="RT_dom"/>
</dbReference>
<dbReference type="PANTHER" id="PTHR47027:SF20">
    <property type="entry name" value="REVERSE TRANSCRIPTASE-LIKE PROTEIN WITH RNA-DIRECTED DNA POLYMERASE DOMAIN"/>
    <property type="match status" value="1"/>
</dbReference>
<comment type="caution">
    <text evidence="2">The sequence shown here is derived from an EMBL/GenBank/DDBJ whole genome shotgun (WGS) entry which is preliminary data.</text>
</comment>
<evidence type="ECO:0000313" key="3">
    <source>
        <dbReference type="Proteomes" id="UP000276133"/>
    </source>
</evidence>
<feature type="domain" description="Reverse transcriptase" evidence="1">
    <location>
        <begin position="1"/>
        <end position="122"/>
    </location>
</feature>
<protein>
    <submittedName>
        <fullName evidence="2">RNA-directed DNA polymerase from mobile element jockey-like</fullName>
    </submittedName>
</protein>
<keyword evidence="2" id="KW-0548">Nucleotidyltransferase</keyword>
<evidence type="ECO:0000259" key="1">
    <source>
        <dbReference type="PROSITE" id="PS50878"/>
    </source>
</evidence>
<sequence length="232" mass="26084">MSYYSESFTIVMSNGLISGIFKTTLGVKQGGPVSPRLFAEYVEDLNQGAKVNHVKIDIILYADDILLISNSVEGLNKMFETTGKFGVKWEININPKKTVYMGFGLVNNPFATIKSTFDGMEVQRVKSAKYLEMLINEKISNSDHVNNRRTITLSAVNKLKRSVISSKLLSPKIKVFCYKTYCSSTLHYGLELIALNKKEMPALQTTESTIVKNLFKLGKRGVKAVNYYMHQT</sequence>
<dbReference type="Pfam" id="PF00078">
    <property type="entry name" value="RVT_1"/>
    <property type="match status" value="1"/>
</dbReference>
<reference evidence="2 3" key="1">
    <citation type="journal article" date="2018" name="Sci. Rep.">
        <title>Genomic signatures of local adaptation to the degree of environmental predictability in rotifers.</title>
        <authorList>
            <person name="Franch-Gras L."/>
            <person name="Hahn C."/>
            <person name="Garcia-Roger E.M."/>
            <person name="Carmona M.J."/>
            <person name="Serra M."/>
            <person name="Gomez A."/>
        </authorList>
    </citation>
    <scope>NUCLEOTIDE SEQUENCE [LARGE SCALE GENOMIC DNA]</scope>
    <source>
        <strain evidence="2">HYR1</strain>
    </source>
</reference>
<keyword evidence="2" id="KW-0808">Transferase</keyword>
<keyword evidence="3" id="KW-1185">Reference proteome</keyword>
<dbReference type="SUPFAM" id="SSF56672">
    <property type="entry name" value="DNA/RNA polymerases"/>
    <property type="match status" value="1"/>
</dbReference>
<dbReference type="PANTHER" id="PTHR47027">
    <property type="entry name" value="REVERSE TRANSCRIPTASE DOMAIN-CONTAINING PROTEIN"/>
    <property type="match status" value="1"/>
</dbReference>